<protein>
    <recommendedName>
        <fullName evidence="4">F-box domain-containing protein</fullName>
    </recommendedName>
</protein>
<comment type="caution">
    <text evidence="2">The sequence shown here is derived from an EMBL/GenBank/DDBJ whole genome shotgun (WGS) entry which is preliminary data.</text>
</comment>
<evidence type="ECO:0000313" key="2">
    <source>
        <dbReference type="EMBL" id="KAG9193512.1"/>
    </source>
</evidence>
<dbReference type="InterPro" id="IPR038883">
    <property type="entry name" value="AN11006-like"/>
</dbReference>
<feature type="region of interest" description="Disordered" evidence="1">
    <location>
        <begin position="1"/>
        <end position="25"/>
    </location>
</feature>
<sequence length="483" mass="55088">MNIHTIHDLSTRSPTPPCNSLQTSRVTDAEPRFARFSVTDAVHLKLKLQALDRAVSSMDPEKRDQADMASVTSACQTRPFEEAVYVAGSEEFYLVVKGLPRPHLVADVYAEAYKNVLQGRPYVNNYNLSGCRGIDCVFSDVRTVLGDVDRVCATNLQGAFAKLEERGRSHTIQPFPFLRLPAELRLHVYSFLLPPERRIVLRPRSQDVKRPRLNIMRASRQLHDEVTKYFYKNWRLYVRVDSSPLGQLRQGEVCYQGVRPTINSATLELLKELEIRVYDHLVYLTGPPSSRISYIFGTFKLERVRITFELSKTFGGHIKDPKMELFCRRLIDQIPASADDCQFLSHISQNYLITRHGMDDKRLEQVFSSLPYRCVVLIEDIDCAGAQVSRGVQISSKAESSDNHEEDSIEVTTVNDLIGQHFDEYEQRQRQRHNMLLKLLTNIAQQQSWAPKPVIPTLPKKVTFSGLLNVIDRATAAEGRLLV</sequence>
<feature type="compositionally biased region" description="Basic and acidic residues" evidence="1">
    <location>
        <begin position="1"/>
        <end position="10"/>
    </location>
</feature>
<name>A0AAD4IEW5_9PLEO</name>
<accession>A0AAD4IEW5</accession>
<keyword evidence="3" id="KW-1185">Reference proteome</keyword>
<proteinExistence type="predicted"/>
<dbReference type="Proteomes" id="UP001199106">
    <property type="component" value="Unassembled WGS sequence"/>
</dbReference>
<gene>
    <name evidence="2" type="ORF">G6011_03547</name>
</gene>
<dbReference type="PANTHER" id="PTHR42085">
    <property type="entry name" value="F-BOX DOMAIN-CONTAINING PROTEIN"/>
    <property type="match status" value="1"/>
</dbReference>
<reference evidence="2" key="1">
    <citation type="submission" date="2021-07" db="EMBL/GenBank/DDBJ databases">
        <title>Genome Resource of American Ginseng Black Spot Pathogen Alternaria panax.</title>
        <authorList>
            <person name="Qiu C."/>
            <person name="Wang W."/>
            <person name="Liu Z."/>
        </authorList>
    </citation>
    <scope>NUCLEOTIDE SEQUENCE</scope>
    <source>
        <strain evidence="2">BNCC115425</strain>
    </source>
</reference>
<evidence type="ECO:0000256" key="1">
    <source>
        <dbReference type="SAM" id="MobiDB-lite"/>
    </source>
</evidence>
<dbReference type="PANTHER" id="PTHR42085:SF1">
    <property type="entry name" value="F-BOX DOMAIN-CONTAINING PROTEIN"/>
    <property type="match status" value="1"/>
</dbReference>
<organism evidence="2 3">
    <name type="scientific">Alternaria panax</name>
    <dbReference type="NCBI Taxonomy" id="48097"/>
    <lineage>
        <taxon>Eukaryota</taxon>
        <taxon>Fungi</taxon>
        <taxon>Dikarya</taxon>
        <taxon>Ascomycota</taxon>
        <taxon>Pezizomycotina</taxon>
        <taxon>Dothideomycetes</taxon>
        <taxon>Pleosporomycetidae</taxon>
        <taxon>Pleosporales</taxon>
        <taxon>Pleosporineae</taxon>
        <taxon>Pleosporaceae</taxon>
        <taxon>Alternaria</taxon>
        <taxon>Alternaria sect. Panax</taxon>
    </lineage>
</organism>
<dbReference type="EMBL" id="JAANER010000002">
    <property type="protein sequence ID" value="KAG9193512.1"/>
    <property type="molecule type" value="Genomic_DNA"/>
</dbReference>
<dbReference type="AlphaFoldDB" id="A0AAD4IEW5"/>
<evidence type="ECO:0008006" key="4">
    <source>
        <dbReference type="Google" id="ProtNLM"/>
    </source>
</evidence>
<evidence type="ECO:0000313" key="3">
    <source>
        <dbReference type="Proteomes" id="UP001199106"/>
    </source>
</evidence>